<protein>
    <submittedName>
        <fullName evidence="3">DUF2231 domain-containing protein</fullName>
    </submittedName>
</protein>
<evidence type="ECO:0000259" key="2">
    <source>
        <dbReference type="Pfam" id="PF09990"/>
    </source>
</evidence>
<sequence>MTIHHNTSGKSTLAVALYELLNPIPLGFFVAAWVFDIIYLKTFVLMWTHAASWLIAIGLVIAIIPRLINLVQVWFSGSARESGAKLHFWLNLLAILLAIVNAFIHSRDAYAVVPLGVTLSTLVVILLLLGNVQFALRQRAA</sequence>
<evidence type="ECO:0000313" key="3">
    <source>
        <dbReference type="EMBL" id="QHA89442.1"/>
    </source>
</evidence>
<dbReference type="InterPro" id="IPR016923">
    <property type="entry name" value="UCP029509"/>
</dbReference>
<keyword evidence="1" id="KW-0472">Membrane</keyword>
<evidence type="ECO:0000313" key="4">
    <source>
        <dbReference type="Proteomes" id="UP000430368"/>
    </source>
</evidence>
<dbReference type="InterPro" id="IPR019251">
    <property type="entry name" value="DUF2231_TM"/>
</dbReference>
<evidence type="ECO:0000256" key="1">
    <source>
        <dbReference type="SAM" id="Phobius"/>
    </source>
</evidence>
<dbReference type="EMBL" id="CP041764">
    <property type="protein sequence ID" value="QHA89442.1"/>
    <property type="molecule type" value="Genomic_DNA"/>
</dbReference>
<gene>
    <name evidence="3" type="ORF">FO014_22005</name>
</gene>
<organism evidence="3 4">
    <name type="scientific">Serratia rhizosphaerae</name>
    <dbReference type="NCBI Taxonomy" id="2597702"/>
    <lineage>
        <taxon>Bacteria</taxon>
        <taxon>Pseudomonadati</taxon>
        <taxon>Pseudomonadota</taxon>
        <taxon>Gammaproteobacteria</taxon>
        <taxon>Enterobacterales</taxon>
        <taxon>Yersiniaceae</taxon>
        <taxon>Serratia</taxon>
    </lineage>
</organism>
<reference evidence="3 4" key="1">
    <citation type="submission" date="2019-07" db="EMBL/GenBank/DDBJ databases">
        <title>Serratia dokdonensis sp. nov., an elicitor of systemic resistance in Nicotiana Tabacum.</title>
        <authorList>
            <person name="Son J.-S."/>
            <person name="Hwang Y.-J."/>
            <person name="Lee S.-Y."/>
            <person name="Ghim S.-Y."/>
        </authorList>
    </citation>
    <scope>NUCLEOTIDE SEQUENCE [LARGE SCALE GENOMIC DNA]</scope>
    <source>
        <strain evidence="3 4">KUDC3025</strain>
    </source>
</reference>
<feature type="transmembrane region" description="Helical" evidence="1">
    <location>
        <begin position="46"/>
        <end position="65"/>
    </location>
</feature>
<feature type="transmembrane region" description="Helical" evidence="1">
    <location>
        <begin position="86"/>
        <end position="104"/>
    </location>
</feature>
<keyword evidence="4" id="KW-1185">Reference proteome</keyword>
<dbReference type="PIRSF" id="PIRSF029509">
    <property type="entry name" value="UCP029509"/>
    <property type="match status" value="1"/>
</dbReference>
<keyword evidence="1" id="KW-0812">Transmembrane</keyword>
<name>A0ABX6GTB6_9GAMM</name>
<dbReference type="Pfam" id="PF09990">
    <property type="entry name" value="DUF2231"/>
    <property type="match status" value="1"/>
</dbReference>
<keyword evidence="1" id="KW-1133">Transmembrane helix</keyword>
<dbReference type="Proteomes" id="UP000430368">
    <property type="component" value="Chromosome"/>
</dbReference>
<feature type="domain" description="DUF2231" evidence="2">
    <location>
        <begin position="23"/>
        <end position="129"/>
    </location>
</feature>
<accession>A0ABX6GTB6</accession>
<feature type="transmembrane region" description="Helical" evidence="1">
    <location>
        <begin position="20"/>
        <end position="40"/>
    </location>
</feature>
<feature type="transmembrane region" description="Helical" evidence="1">
    <location>
        <begin position="110"/>
        <end position="129"/>
    </location>
</feature>
<proteinExistence type="predicted"/>